<dbReference type="SUPFAM" id="SSF50891">
    <property type="entry name" value="Cyclophilin-like"/>
    <property type="match status" value="1"/>
</dbReference>
<dbReference type="Gene3D" id="2.40.100.10">
    <property type="entry name" value="Cyclophilin-like"/>
    <property type="match status" value="1"/>
</dbReference>
<dbReference type="OrthoDB" id="30774at2759"/>
<gene>
    <name evidence="1" type="ORF">FWK35_00007940</name>
</gene>
<keyword evidence="2" id="KW-1185">Reference proteome</keyword>
<protein>
    <submittedName>
        <fullName evidence="1">RING-type E3 ubiquitin-protein ligase PPIL2</fullName>
    </submittedName>
</protein>
<dbReference type="Proteomes" id="UP000478052">
    <property type="component" value="Unassembled WGS sequence"/>
</dbReference>
<name>A0A6G0YV26_APHCR</name>
<reference evidence="1 2" key="1">
    <citation type="submission" date="2019-08" db="EMBL/GenBank/DDBJ databases">
        <title>Whole genome of Aphis craccivora.</title>
        <authorList>
            <person name="Voronova N.V."/>
            <person name="Shulinski R.S."/>
            <person name="Bandarenka Y.V."/>
            <person name="Zhorov D.G."/>
            <person name="Warner D."/>
        </authorList>
    </citation>
    <scope>NUCLEOTIDE SEQUENCE [LARGE SCALE GENOMIC DNA]</scope>
    <source>
        <strain evidence="1">180601</strain>
        <tissue evidence="1">Whole Body</tissue>
    </source>
</reference>
<evidence type="ECO:0000313" key="1">
    <source>
        <dbReference type="EMBL" id="KAF0761530.1"/>
    </source>
</evidence>
<accession>A0A6G0YV26</accession>
<sequence>MFGRIVGGFETFNAIEEIEVDNKDRPITDINKEQTHIFVDTFQEVDDKIAEERQEALINTPGTIRTEENKISSVTIP</sequence>
<dbReference type="InterPro" id="IPR029000">
    <property type="entry name" value="Cyclophilin-like_dom_sf"/>
</dbReference>
<organism evidence="1 2">
    <name type="scientific">Aphis craccivora</name>
    <name type="common">Cowpea aphid</name>
    <dbReference type="NCBI Taxonomy" id="307492"/>
    <lineage>
        <taxon>Eukaryota</taxon>
        <taxon>Metazoa</taxon>
        <taxon>Ecdysozoa</taxon>
        <taxon>Arthropoda</taxon>
        <taxon>Hexapoda</taxon>
        <taxon>Insecta</taxon>
        <taxon>Pterygota</taxon>
        <taxon>Neoptera</taxon>
        <taxon>Paraneoptera</taxon>
        <taxon>Hemiptera</taxon>
        <taxon>Sternorrhyncha</taxon>
        <taxon>Aphidomorpha</taxon>
        <taxon>Aphidoidea</taxon>
        <taxon>Aphididae</taxon>
        <taxon>Aphidini</taxon>
        <taxon>Aphis</taxon>
        <taxon>Aphis</taxon>
    </lineage>
</organism>
<evidence type="ECO:0000313" key="2">
    <source>
        <dbReference type="Proteomes" id="UP000478052"/>
    </source>
</evidence>
<dbReference type="AlphaFoldDB" id="A0A6G0YV26"/>
<comment type="caution">
    <text evidence="1">The sequence shown here is derived from an EMBL/GenBank/DDBJ whole genome shotgun (WGS) entry which is preliminary data.</text>
</comment>
<proteinExistence type="predicted"/>
<dbReference type="EMBL" id="VUJU01002365">
    <property type="protein sequence ID" value="KAF0761530.1"/>
    <property type="molecule type" value="Genomic_DNA"/>
</dbReference>